<sequence>MANLQEKPAWEAGIYQLETSDPVLGGPDGIDNLQAKQLANRTVFLKKQVDDLVSGALTAEYADRLKTPRNIAMTGDGSWNVTFDASGNASAAMTLSNSGVTAGSYGQMTVDAKGRVTAARAIVPDDVPALDWSKIASGKPTTLAGYGIADALPMRPQLGDKQDLNAIVDDGLFHNPKNIFALNGANYPASEAGMLFVYSDDSMVYQQYQCFSESGLWFRCRYNGNWSAWKRLVHADAAGRAFSQTFRAAKGMPGNDNATTGFAFDTDGDTGLFADASGSNPNTGTNNLSLHIDANKVFNVNKAGSISTPAYGALEDKFASKNDLKTAIDGVVAGAPGALNTLQELAAALGNDSNYAATITKQLSGKADRATTLAGYGIIDGASKADLKTAIDGVVAGAPGALNTLQELAAALGNDQNFASTVAKTLASKADKATTLAGYGIVDGITADRISRRNLIRDSGRFIPVEAALDNPITAAFSNQSAMVALAIPDYQQTVTVANVGKFIHDNTSNGGTKGELTAPVRELLATFPARKNFRYGSEFYVAEFNCGALTYSPDIEDGIRRCAAASYGALTEGNITFMLWLRCKKGSVRLDVTSHKNGKPTSNPIVTPADGWVHCAGIANWEGGYSISHIRAEDNSVFQVAMSAALSGNHLGYVHEAPISF</sequence>
<dbReference type="EMBL" id="JAVFJF020000033">
    <property type="protein sequence ID" value="MEJ8676013.1"/>
    <property type="molecule type" value="Genomic_DNA"/>
</dbReference>
<accession>A0ABU8V5D9</accession>
<dbReference type="RefSeq" id="WP_307909972.1">
    <property type="nucleotide sequence ID" value="NZ_JAVFJF020000033.1"/>
</dbReference>
<evidence type="ECO:0000313" key="1">
    <source>
        <dbReference type="EMBL" id="MEJ8676013.1"/>
    </source>
</evidence>
<comment type="caution">
    <text evidence="1">The sequence shown here is derived from an EMBL/GenBank/DDBJ whole genome shotgun (WGS) entry which is preliminary data.</text>
</comment>
<dbReference type="InterPro" id="IPR051934">
    <property type="entry name" value="Phage_Tail_Fiber_Structural"/>
</dbReference>
<reference evidence="1 2" key="1">
    <citation type="submission" date="2023-12" db="EMBL/GenBank/DDBJ databases">
        <title>Evaluation and characterization of a potential secondary metabolite violacein from indigenous Chromobacterium amazonense SAM215.</title>
        <authorList>
            <person name="Tarafdar M.R."/>
            <person name="Abedin S.M."/>
            <person name="Atiqua A."/>
            <person name="Saha A."/>
            <person name="Khan S.N."/>
        </authorList>
    </citation>
    <scope>NUCLEOTIDE SEQUENCE [LARGE SCALE GENOMIC DNA]</scope>
    <source>
        <strain evidence="1 2">SAM215</strain>
    </source>
</reference>
<protein>
    <submittedName>
        <fullName evidence="1">Uncharacterized protein</fullName>
    </submittedName>
</protein>
<evidence type="ECO:0000313" key="2">
    <source>
        <dbReference type="Proteomes" id="UP001224516"/>
    </source>
</evidence>
<dbReference type="PANTHER" id="PTHR35191:SF1">
    <property type="entry name" value="PROPHAGE SIDE TAIL FIBER PROTEIN HOMOLOG STFQ-RELATED"/>
    <property type="match status" value="1"/>
</dbReference>
<dbReference type="CDD" id="cd19958">
    <property type="entry name" value="pyocin_knob"/>
    <property type="match status" value="1"/>
</dbReference>
<name>A0ABU8V5D9_9NEIS</name>
<dbReference type="PANTHER" id="PTHR35191">
    <property type="entry name" value="PROPHAGE SIDE TAIL FIBER PROTEIN HOMOLOG STFQ-RELATED"/>
    <property type="match status" value="1"/>
</dbReference>
<gene>
    <name evidence="1" type="ORF">QCL97_014850</name>
</gene>
<organism evidence="1 2">
    <name type="scientific">Chromobacterium amazonense</name>
    <dbReference type="NCBI Taxonomy" id="1382803"/>
    <lineage>
        <taxon>Bacteria</taxon>
        <taxon>Pseudomonadati</taxon>
        <taxon>Pseudomonadota</taxon>
        <taxon>Betaproteobacteria</taxon>
        <taxon>Neisseriales</taxon>
        <taxon>Chromobacteriaceae</taxon>
        <taxon>Chromobacterium</taxon>
    </lineage>
</organism>
<proteinExistence type="predicted"/>
<dbReference type="Proteomes" id="UP001224516">
    <property type="component" value="Unassembled WGS sequence"/>
</dbReference>
<keyword evidence="2" id="KW-1185">Reference proteome</keyword>